<feature type="region of interest" description="Disordered" evidence="1">
    <location>
        <begin position="143"/>
        <end position="210"/>
    </location>
</feature>
<keyword evidence="2" id="KW-0812">Transmembrane</keyword>
<evidence type="ECO:0000313" key="3">
    <source>
        <dbReference type="EMBL" id="ETW10064.1"/>
    </source>
</evidence>
<feature type="transmembrane region" description="Helical" evidence="2">
    <location>
        <begin position="213"/>
        <end position="231"/>
    </location>
</feature>
<feature type="compositionally biased region" description="Low complexity" evidence="1">
    <location>
        <begin position="150"/>
        <end position="168"/>
    </location>
</feature>
<evidence type="ECO:0000256" key="1">
    <source>
        <dbReference type="SAM" id="MobiDB-lite"/>
    </source>
</evidence>
<keyword evidence="2" id="KW-0472">Membrane</keyword>
<feature type="compositionally biased region" description="Pro residues" evidence="1">
    <location>
        <begin position="169"/>
        <end position="181"/>
    </location>
</feature>
<dbReference type="OrthoDB" id="10616518at2759"/>
<protein>
    <submittedName>
        <fullName evidence="3">Uncharacterized protein</fullName>
    </submittedName>
</protein>
<dbReference type="RefSeq" id="XP_008861475.1">
    <property type="nucleotide sequence ID" value="XM_008863253.1"/>
</dbReference>
<dbReference type="EMBL" id="KI913952">
    <property type="protein sequence ID" value="ETW10064.1"/>
    <property type="molecule type" value="Genomic_DNA"/>
</dbReference>
<organism evidence="3">
    <name type="scientific">Aphanomyces invadans</name>
    <dbReference type="NCBI Taxonomy" id="157072"/>
    <lineage>
        <taxon>Eukaryota</taxon>
        <taxon>Sar</taxon>
        <taxon>Stramenopiles</taxon>
        <taxon>Oomycota</taxon>
        <taxon>Saprolegniomycetes</taxon>
        <taxon>Saprolegniales</taxon>
        <taxon>Verrucalvaceae</taxon>
        <taxon>Aphanomyces</taxon>
    </lineage>
</organism>
<reference evidence="3" key="1">
    <citation type="submission" date="2013-12" db="EMBL/GenBank/DDBJ databases">
        <title>The Genome Sequence of Aphanomyces invadans NJM9701.</title>
        <authorList>
            <consortium name="The Broad Institute Genomics Platform"/>
            <person name="Russ C."/>
            <person name="Tyler B."/>
            <person name="van West P."/>
            <person name="Dieguez-Uribeondo J."/>
            <person name="Young S.K."/>
            <person name="Zeng Q."/>
            <person name="Gargeya S."/>
            <person name="Fitzgerald M."/>
            <person name="Abouelleil A."/>
            <person name="Alvarado L."/>
            <person name="Chapman S.B."/>
            <person name="Gainer-Dewar J."/>
            <person name="Goldberg J."/>
            <person name="Griggs A."/>
            <person name="Gujja S."/>
            <person name="Hansen M."/>
            <person name="Howarth C."/>
            <person name="Imamovic A."/>
            <person name="Ireland A."/>
            <person name="Larimer J."/>
            <person name="McCowan C."/>
            <person name="Murphy C."/>
            <person name="Pearson M."/>
            <person name="Poon T.W."/>
            <person name="Priest M."/>
            <person name="Roberts A."/>
            <person name="Saif S."/>
            <person name="Shea T."/>
            <person name="Sykes S."/>
            <person name="Wortman J."/>
            <person name="Nusbaum C."/>
            <person name="Birren B."/>
        </authorList>
    </citation>
    <scope>NUCLEOTIDE SEQUENCE [LARGE SCALE GENOMIC DNA]</scope>
    <source>
        <strain evidence="3">NJM9701</strain>
    </source>
</reference>
<name>A0A024UUP8_9STRA</name>
<dbReference type="GeneID" id="20077500"/>
<accession>A0A024UUP8</accession>
<gene>
    <name evidence="3" type="ORF">H310_00450</name>
</gene>
<evidence type="ECO:0000256" key="2">
    <source>
        <dbReference type="SAM" id="Phobius"/>
    </source>
</evidence>
<proteinExistence type="predicted"/>
<dbReference type="AlphaFoldDB" id="A0A024UUP8"/>
<keyword evidence="2" id="KW-1133">Transmembrane helix</keyword>
<dbReference type="VEuPathDB" id="FungiDB:H310_00450"/>
<sequence length="250" mass="26555">MPGPACVGPLVYRKHDNATDVSITRNCTSSVKANTTDDVWYPNTTYMQIRHGPWGIETVVDNECVSLGRPNLFVQANCSQMTFGHFTDAQCTMPLTSEPLATDVRTCYATLSAAARDTITFPPPSGSLPTTTPAVLTNVVNTAPQSTAVPTSTTPADTITAPPTSQPSTTPPPLTSNPPPVTSTNPTVTPGHPPAPAETTKKLPQPSLSSTSMASSFVWTAVGVAILVVGYRKLRRRHNNYIQLRNPGSP</sequence>